<feature type="compositionally biased region" description="Acidic residues" evidence="1">
    <location>
        <begin position="9"/>
        <end position="18"/>
    </location>
</feature>
<dbReference type="HOGENOM" id="CLU_041856_0_1_1"/>
<dbReference type="eggNOG" id="ENOG502R56G">
    <property type="taxonomic scope" value="Eukaryota"/>
</dbReference>
<dbReference type="AlphaFoldDB" id="A0A0E0R430"/>
<evidence type="ECO:0000256" key="1">
    <source>
        <dbReference type="SAM" id="MobiDB-lite"/>
    </source>
</evidence>
<dbReference type="OMA" id="QMHSCES"/>
<reference evidence="2" key="2">
    <citation type="submission" date="2015-06" db="UniProtKB">
        <authorList>
            <consortium name="EnsemblPlants"/>
        </authorList>
    </citation>
    <scope>IDENTIFICATION</scope>
</reference>
<protein>
    <submittedName>
        <fullName evidence="2">Uncharacterized protein</fullName>
    </submittedName>
</protein>
<keyword evidence="3" id="KW-1185">Reference proteome</keyword>
<dbReference type="PANTHER" id="PTHR33085">
    <property type="entry name" value="OS12G0113100 PROTEIN-RELATED"/>
    <property type="match status" value="1"/>
</dbReference>
<dbReference type="InterPro" id="IPR012871">
    <property type="entry name" value="DUF1668_ORYSA"/>
</dbReference>
<reference evidence="3" key="1">
    <citation type="submission" date="2013-06" db="EMBL/GenBank/DDBJ databases">
        <authorList>
            <person name="Zhao Q."/>
        </authorList>
    </citation>
    <scope>NUCLEOTIDE SEQUENCE</scope>
    <source>
        <strain evidence="3">cv. W1943</strain>
    </source>
</reference>
<organism evidence="2 3">
    <name type="scientific">Oryza rufipogon</name>
    <name type="common">Brownbeard rice</name>
    <name type="synonym">Asian wild rice</name>
    <dbReference type="NCBI Taxonomy" id="4529"/>
    <lineage>
        <taxon>Eukaryota</taxon>
        <taxon>Viridiplantae</taxon>
        <taxon>Streptophyta</taxon>
        <taxon>Embryophyta</taxon>
        <taxon>Tracheophyta</taxon>
        <taxon>Spermatophyta</taxon>
        <taxon>Magnoliopsida</taxon>
        <taxon>Liliopsida</taxon>
        <taxon>Poales</taxon>
        <taxon>Poaceae</taxon>
        <taxon>BOP clade</taxon>
        <taxon>Oryzoideae</taxon>
        <taxon>Oryzeae</taxon>
        <taxon>Oryzinae</taxon>
        <taxon>Oryza</taxon>
    </lineage>
</organism>
<evidence type="ECO:0000313" key="2">
    <source>
        <dbReference type="EnsemblPlants" id="ORUFI11G02640.1"/>
    </source>
</evidence>
<proteinExistence type="predicted"/>
<sequence>MAPKRKPDDDDDVGESTDEFANPFDDTMQFTKPVYLVAVRDDDQAAAYSVLKIDAAAIDAAAVAGNDEPRRVRAVAVLTTGTEPGMSFVTARSRHGSWIVGVGGGLRAGTIIFDPGTIITRLGYPKHKPVLISHGSEVYAISGTPRVKPSMDCEPWFESLSFKDGVPSKECGRWVSWHHLPPPPFFPFSSYAVIGSYILISPQPELVVGTYAFHVVNKIWEKIHEKNLPFVGQAVHLGGSLFAACPISNTASTSTSASVFHMSIKISSSIPSLSIQKFKVMASVDKITFPLFCPMGMGSFCCIRLGPSRLRHRRKTNYRRWRSPKTSCLKEVHVISTAFRIENIEAIMTHCQSQESKAKDQLLALQVKEQMHSCESKEIHGLLGSGIPVVAALSM</sequence>
<feature type="region of interest" description="Disordered" evidence="1">
    <location>
        <begin position="1"/>
        <end position="25"/>
    </location>
</feature>
<evidence type="ECO:0000313" key="3">
    <source>
        <dbReference type="Proteomes" id="UP000008022"/>
    </source>
</evidence>
<dbReference type="EnsemblPlants" id="ORUFI11G02640.1">
    <property type="protein sequence ID" value="ORUFI11G02640.1"/>
    <property type="gene ID" value="ORUFI11G02640"/>
</dbReference>
<dbReference type="Gramene" id="ORUFI11G02640.1">
    <property type="protein sequence ID" value="ORUFI11G02640.1"/>
    <property type="gene ID" value="ORUFI11G02640"/>
</dbReference>
<name>A0A0E0R430_ORYRU</name>
<dbReference type="PANTHER" id="PTHR33085:SF132">
    <property type="entry name" value="OS02G0198100 PROTEIN"/>
    <property type="match status" value="1"/>
</dbReference>
<accession>A0A0E0R430</accession>
<dbReference type="Pfam" id="PF07893">
    <property type="entry name" value="DUF1668"/>
    <property type="match status" value="1"/>
</dbReference>
<dbReference type="Proteomes" id="UP000008022">
    <property type="component" value="Unassembled WGS sequence"/>
</dbReference>